<dbReference type="Proteomes" id="UP000761264">
    <property type="component" value="Unassembled WGS sequence"/>
</dbReference>
<gene>
    <name evidence="2" type="ORF">HBA54_04190</name>
</gene>
<feature type="region of interest" description="Disordered" evidence="1">
    <location>
        <begin position="1"/>
        <end position="20"/>
    </location>
</feature>
<name>A0A967C732_9PROT</name>
<reference evidence="2" key="1">
    <citation type="submission" date="2020-03" db="EMBL/GenBank/DDBJ databases">
        <title>Genome of Pelagibius litoralis DSM 21314T.</title>
        <authorList>
            <person name="Wang G."/>
        </authorList>
    </citation>
    <scope>NUCLEOTIDE SEQUENCE</scope>
    <source>
        <strain evidence="2">DSM 21314</strain>
    </source>
</reference>
<sequence>MAFPSTSNPTTSAFGTDTTTHNVSMPGTVNSGDLLITCFAPYMTSSDSITTPAGWTLLDSASHTITGINQIFAAWYAKVADGTEGGGTVNFATSVAATAAAQTYRVTDWFGSISGVEVAASAVTSGGTAPNPPSLSPSWGAEDTLWITGGGAGDDDVAWTGAPTNYSNLTSVISGGGTDNGCSVGTARRELNSSTQDPSSFTLAANEGFVVQTLAVRPAAAAGADVLPQGTHQIEQGNVGLSRAMHTIDDGYIA</sequence>
<comment type="caution">
    <text evidence="2">The sequence shown here is derived from an EMBL/GenBank/DDBJ whole genome shotgun (WGS) entry which is preliminary data.</text>
</comment>
<organism evidence="2 3">
    <name type="scientific">Pelagibius litoralis</name>
    <dbReference type="NCBI Taxonomy" id="374515"/>
    <lineage>
        <taxon>Bacteria</taxon>
        <taxon>Pseudomonadati</taxon>
        <taxon>Pseudomonadota</taxon>
        <taxon>Alphaproteobacteria</taxon>
        <taxon>Rhodospirillales</taxon>
        <taxon>Rhodovibrionaceae</taxon>
        <taxon>Pelagibius</taxon>
    </lineage>
</organism>
<protein>
    <submittedName>
        <fullName evidence="2">Uncharacterized protein</fullName>
    </submittedName>
</protein>
<evidence type="ECO:0000313" key="2">
    <source>
        <dbReference type="EMBL" id="NIA67782.1"/>
    </source>
</evidence>
<evidence type="ECO:0000313" key="3">
    <source>
        <dbReference type="Proteomes" id="UP000761264"/>
    </source>
</evidence>
<evidence type="ECO:0000256" key="1">
    <source>
        <dbReference type="SAM" id="MobiDB-lite"/>
    </source>
</evidence>
<dbReference type="RefSeq" id="WP_167221661.1">
    <property type="nucleotide sequence ID" value="NZ_JAAQPH010000002.1"/>
</dbReference>
<keyword evidence="3" id="KW-1185">Reference proteome</keyword>
<proteinExistence type="predicted"/>
<dbReference type="EMBL" id="JAAQPH010000002">
    <property type="protein sequence ID" value="NIA67782.1"/>
    <property type="molecule type" value="Genomic_DNA"/>
</dbReference>
<dbReference type="AlphaFoldDB" id="A0A967C732"/>
<accession>A0A967C732</accession>